<dbReference type="PANTHER" id="PTHR35083:SF1">
    <property type="entry name" value="RGD1565685 PROTEIN"/>
    <property type="match status" value="1"/>
</dbReference>
<organism evidence="2 3">
    <name type="scientific">Mya arenaria</name>
    <name type="common">Soft-shell clam</name>
    <dbReference type="NCBI Taxonomy" id="6604"/>
    <lineage>
        <taxon>Eukaryota</taxon>
        <taxon>Metazoa</taxon>
        <taxon>Spiralia</taxon>
        <taxon>Lophotrochozoa</taxon>
        <taxon>Mollusca</taxon>
        <taxon>Bivalvia</taxon>
        <taxon>Autobranchia</taxon>
        <taxon>Heteroconchia</taxon>
        <taxon>Euheterodonta</taxon>
        <taxon>Imparidentia</taxon>
        <taxon>Neoheterodontei</taxon>
        <taxon>Myida</taxon>
        <taxon>Myoidea</taxon>
        <taxon>Myidae</taxon>
        <taxon>Mya</taxon>
    </lineage>
</organism>
<feature type="coiled-coil region" evidence="1">
    <location>
        <begin position="350"/>
        <end position="377"/>
    </location>
</feature>
<evidence type="ECO:0000313" key="3">
    <source>
        <dbReference type="Proteomes" id="UP001164746"/>
    </source>
</evidence>
<dbReference type="InterPro" id="IPR027897">
    <property type="entry name" value="DUF4559"/>
</dbReference>
<sequence>MYAAIFDKPEGENWLKQWRAVFITRKALLPTVSTEATNFHGYLSQRAQIQSISPCTICISRDVQFKVATCPFHMCFRDELVNEHAYGFRDGPRALTLKNTKAENWANSPWEIAKVFMPPSGYQNKTTIEETDFNGIAGFIINCKRFHGNITDSFCEKLRTADLSKDENAYKYICHELHDEFQQRLDDIEMKLQSKEFDTQTAKDSIHTEGDKIQKNLELLWEGLNLFSDNISKTKNDILLSINEGRQRAMDRIAFLEKRATENIEQSVTDGKTTIETHAAEEKRKATEHIEQFVADGKKTIDIYVREQKIKKTEHIEQSVTEGKRTLEAHVKEESRRATEHIEQSVEKGQRVLEDQKEVLLQQLRKEEDENLQQRKLG</sequence>
<dbReference type="Pfam" id="PF15112">
    <property type="entry name" value="DUF4559"/>
    <property type="match status" value="1"/>
</dbReference>
<gene>
    <name evidence="2" type="ORF">MAR_007035</name>
</gene>
<reference evidence="2" key="1">
    <citation type="submission" date="2022-11" db="EMBL/GenBank/DDBJ databases">
        <title>Centuries of genome instability and evolution in soft-shell clam transmissible cancer (bioRxiv).</title>
        <authorList>
            <person name="Hart S.F.M."/>
            <person name="Yonemitsu M.A."/>
            <person name="Giersch R.M."/>
            <person name="Beal B.F."/>
            <person name="Arriagada G."/>
            <person name="Davis B.W."/>
            <person name="Ostrander E.A."/>
            <person name="Goff S.P."/>
            <person name="Metzger M.J."/>
        </authorList>
    </citation>
    <scope>NUCLEOTIDE SEQUENCE</scope>
    <source>
        <strain evidence="2">MELC-2E11</strain>
        <tissue evidence="2">Siphon/mantle</tissue>
    </source>
</reference>
<evidence type="ECO:0000313" key="2">
    <source>
        <dbReference type="EMBL" id="WAQ94564.1"/>
    </source>
</evidence>
<proteinExistence type="predicted"/>
<protein>
    <submittedName>
        <fullName evidence="2">Uncharacterized protein</fullName>
    </submittedName>
</protein>
<keyword evidence="1" id="KW-0175">Coiled coil</keyword>
<accession>A0ABY7DDT8</accession>
<dbReference type="EMBL" id="CP111012">
    <property type="protein sequence ID" value="WAQ94564.1"/>
    <property type="molecule type" value="Genomic_DNA"/>
</dbReference>
<name>A0ABY7DDT8_MYAAR</name>
<dbReference type="Proteomes" id="UP001164746">
    <property type="component" value="Chromosome 1"/>
</dbReference>
<keyword evidence="3" id="KW-1185">Reference proteome</keyword>
<evidence type="ECO:0000256" key="1">
    <source>
        <dbReference type="SAM" id="Coils"/>
    </source>
</evidence>
<dbReference type="PANTHER" id="PTHR35083">
    <property type="entry name" value="RGD1565685 PROTEIN"/>
    <property type="match status" value="1"/>
</dbReference>